<dbReference type="Proteomes" id="UP000272729">
    <property type="component" value="Unassembled WGS sequence"/>
</dbReference>
<proteinExistence type="predicted"/>
<organism evidence="2 3">
    <name type="scientific">Saccharothrix variisporea</name>
    <dbReference type="NCBI Taxonomy" id="543527"/>
    <lineage>
        <taxon>Bacteria</taxon>
        <taxon>Bacillati</taxon>
        <taxon>Actinomycetota</taxon>
        <taxon>Actinomycetes</taxon>
        <taxon>Pseudonocardiales</taxon>
        <taxon>Pseudonocardiaceae</taxon>
        <taxon>Saccharothrix</taxon>
    </lineage>
</organism>
<feature type="region of interest" description="Disordered" evidence="1">
    <location>
        <begin position="269"/>
        <end position="321"/>
    </location>
</feature>
<feature type="compositionally biased region" description="Low complexity" evidence="1">
    <location>
        <begin position="307"/>
        <end position="319"/>
    </location>
</feature>
<feature type="compositionally biased region" description="Basic residues" evidence="1">
    <location>
        <begin position="297"/>
        <end position="306"/>
    </location>
</feature>
<feature type="compositionally biased region" description="Basic residues" evidence="1">
    <location>
        <begin position="368"/>
        <end position="390"/>
    </location>
</feature>
<gene>
    <name evidence="2" type="ORF">DFJ66_7476</name>
</gene>
<feature type="region of interest" description="Disordered" evidence="1">
    <location>
        <begin position="366"/>
        <end position="390"/>
    </location>
</feature>
<dbReference type="EMBL" id="RBXR01000001">
    <property type="protein sequence ID" value="RKT74134.1"/>
    <property type="molecule type" value="Genomic_DNA"/>
</dbReference>
<keyword evidence="3" id="KW-1185">Reference proteome</keyword>
<accession>A0A495XMJ7</accession>
<dbReference type="AlphaFoldDB" id="A0A495XMJ7"/>
<name>A0A495XMJ7_9PSEU</name>
<evidence type="ECO:0000256" key="1">
    <source>
        <dbReference type="SAM" id="MobiDB-lite"/>
    </source>
</evidence>
<reference evidence="2 3" key="1">
    <citation type="submission" date="2018-10" db="EMBL/GenBank/DDBJ databases">
        <title>Sequencing the genomes of 1000 actinobacteria strains.</title>
        <authorList>
            <person name="Klenk H.-P."/>
        </authorList>
    </citation>
    <scope>NUCLEOTIDE SEQUENCE [LARGE SCALE GENOMIC DNA]</scope>
    <source>
        <strain evidence="2 3">DSM 43911</strain>
    </source>
</reference>
<protein>
    <submittedName>
        <fullName evidence="2">Uncharacterized protein</fullName>
    </submittedName>
</protein>
<sequence length="390" mass="42055">MRTLDELDSWLADHDDFADCHLAGVSGGGPVTLRLRRTVADGRVPGSPLVFEVHELVAEEVVEFVRPESHSPDHCFEGVAVGEVGDHLCVEVFVPDRLYLAARSFTARHVGTERTTVPPHVVEHQFTVLTLPDGGFWIERVGALVGEEVVWRAHGSGARAPGLDPDGCFLQTATALDSTLGGVWCTRGASTTTFSRTFSRTFPRTDAASALWHAVRVVAAEAGSVRTGNCVLTPRTGCATSRRASCPRWSAWSTGCLGEHLQAVRHRDVRGRGSGGGQRVAEPVHGSGRRGDFQGRRHDRQQRRGRQPVVRAAQRAGAPSTIPAARALTSASPIATSTCGLPSRRSRLVCRPAARASPAALPLAPRLPSRRSRCPARRGVRCRAGRRKPR</sequence>
<evidence type="ECO:0000313" key="3">
    <source>
        <dbReference type="Proteomes" id="UP000272729"/>
    </source>
</evidence>
<comment type="caution">
    <text evidence="2">The sequence shown here is derived from an EMBL/GenBank/DDBJ whole genome shotgun (WGS) entry which is preliminary data.</text>
</comment>
<evidence type="ECO:0000313" key="2">
    <source>
        <dbReference type="EMBL" id="RKT74134.1"/>
    </source>
</evidence>